<dbReference type="Proteomes" id="UP000230084">
    <property type="component" value="Unassembled WGS sequence"/>
</dbReference>
<organism evidence="1 2">
    <name type="scientific">Candidatus Uhrbacteria bacterium CG10_big_fil_rev_8_21_14_0_10_50_16</name>
    <dbReference type="NCBI Taxonomy" id="1975039"/>
    <lineage>
        <taxon>Bacteria</taxon>
        <taxon>Candidatus Uhriibacteriota</taxon>
    </lineage>
</organism>
<evidence type="ECO:0000313" key="2">
    <source>
        <dbReference type="Proteomes" id="UP000230084"/>
    </source>
</evidence>
<reference evidence="1 2" key="1">
    <citation type="submission" date="2017-09" db="EMBL/GenBank/DDBJ databases">
        <title>Depth-based differentiation of microbial function through sediment-hosted aquifers and enrichment of novel symbionts in the deep terrestrial subsurface.</title>
        <authorList>
            <person name="Probst A.J."/>
            <person name="Ladd B."/>
            <person name="Jarett J.K."/>
            <person name="Geller-Mcgrath D.E."/>
            <person name="Sieber C.M."/>
            <person name="Emerson J.B."/>
            <person name="Anantharaman K."/>
            <person name="Thomas B.C."/>
            <person name="Malmstrom R."/>
            <person name="Stieglmeier M."/>
            <person name="Klingl A."/>
            <person name="Woyke T."/>
            <person name="Ryan C.M."/>
            <person name="Banfield J.F."/>
        </authorList>
    </citation>
    <scope>NUCLEOTIDE SEQUENCE [LARGE SCALE GENOMIC DNA]</scope>
    <source>
        <strain evidence="1">CG10_big_fil_rev_8_21_14_0_10_50_16</strain>
    </source>
</reference>
<protein>
    <recommendedName>
        <fullName evidence="3">Sporulation protein</fullName>
    </recommendedName>
</protein>
<sequence length="157" mass="16821">MGFFDKVKGALNIGGSKLTINGPGTIQNGTNLDFTATLVGGKMDQQIKDIKAELVMAEEQTSYQVGGSQSQNIRFVTIAQQTITEPFAIHPGEQKQFPFSLPVQIIGDAANQTGIMGALNKINNMATQNKCVYKLKVVANIEGSTDAGSEMDIQIQV</sequence>
<evidence type="ECO:0000313" key="1">
    <source>
        <dbReference type="EMBL" id="PIR47843.1"/>
    </source>
</evidence>
<dbReference type="Pfam" id="PF07070">
    <property type="entry name" value="Spo0M"/>
    <property type="match status" value="1"/>
</dbReference>
<proteinExistence type="predicted"/>
<evidence type="ECO:0008006" key="3">
    <source>
        <dbReference type="Google" id="ProtNLM"/>
    </source>
</evidence>
<dbReference type="InterPro" id="IPR009776">
    <property type="entry name" value="Spore_0_M"/>
</dbReference>
<dbReference type="EMBL" id="PCYM01000001">
    <property type="protein sequence ID" value="PIR47843.1"/>
    <property type="molecule type" value="Genomic_DNA"/>
</dbReference>
<comment type="caution">
    <text evidence="1">The sequence shown here is derived from an EMBL/GenBank/DDBJ whole genome shotgun (WGS) entry which is preliminary data.</text>
</comment>
<dbReference type="AlphaFoldDB" id="A0A2H0RMW1"/>
<accession>A0A2H0RMW1</accession>
<name>A0A2H0RMW1_9BACT</name>
<gene>
    <name evidence="1" type="ORF">COV06_00365</name>
</gene>